<keyword evidence="3" id="KW-0804">Transcription</keyword>
<dbReference type="Pfam" id="PF00440">
    <property type="entry name" value="TetR_N"/>
    <property type="match status" value="1"/>
</dbReference>
<keyword evidence="1" id="KW-0805">Transcription regulation</keyword>
<accession>A0ABR9P3Y5</accession>
<evidence type="ECO:0000259" key="6">
    <source>
        <dbReference type="PROSITE" id="PS50977"/>
    </source>
</evidence>
<feature type="region of interest" description="Disordered" evidence="5">
    <location>
        <begin position="112"/>
        <end position="133"/>
    </location>
</feature>
<dbReference type="EMBL" id="JADBGI010000005">
    <property type="protein sequence ID" value="MBE2998527.1"/>
    <property type="molecule type" value="Genomic_DNA"/>
</dbReference>
<dbReference type="SUPFAM" id="SSF46689">
    <property type="entry name" value="Homeodomain-like"/>
    <property type="match status" value="1"/>
</dbReference>
<keyword evidence="8" id="KW-1185">Reference proteome</keyword>
<sequence length="200" mass="22247">MVNTAQADSGETRTRARTRRTILQAAVEVLGTDRSAPLSEVARAAGVSRSTLQRYFPERVDLVRALDQHVWELVDEATERARPTEGTAIEALERLVAELFELRAPVMLVASDADPEGECDDGEGEDQGEQDSSSDLAMYDLVERGHEDGTVDPRITPLWFKHLLWATLYTGWGYGASARVSSYEALRLTVHSFLKAVERR</sequence>
<evidence type="ECO:0000256" key="1">
    <source>
        <dbReference type="ARBA" id="ARBA00023015"/>
    </source>
</evidence>
<feature type="compositionally biased region" description="Acidic residues" evidence="5">
    <location>
        <begin position="113"/>
        <end position="129"/>
    </location>
</feature>
<evidence type="ECO:0000313" key="7">
    <source>
        <dbReference type="EMBL" id="MBE2998527.1"/>
    </source>
</evidence>
<dbReference type="InterPro" id="IPR001647">
    <property type="entry name" value="HTH_TetR"/>
</dbReference>
<dbReference type="PANTHER" id="PTHR30055:SF234">
    <property type="entry name" value="HTH-TYPE TRANSCRIPTIONAL REGULATOR BETI"/>
    <property type="match status" value="1"/>
</dbReference>
<dbReference type="Gene3D" id="1.10.357.10">
    <property type="entry name" value="Tetracycline Repressor, domain 2"/>
    <property type="match status" value="1"/>
</dbReference>
<dbReference type="InterPro" id="IPR050109">
    <property type="entry name" value="HTH-type_TetR-like_transc_reg"/>
</dbReference>
<gene>
    <name evidence="7" type="ORF">IDM40_07390</name>
</gene>
<evidence type="ECO:0000313" key="8">
    <source>
        <dbReference type="Proteomes" id="UP000806528"/>
    </source>
</evidence>
<evidence type="ECO:0000256" key="4">
    <source>
        <dbReference type="PROSITE-ProRule" id="PRU00335"/>
    </source>
</evidence>
<comment type="caution">
    <text evidence="7">The sequence shown here is derived from an EMBL/GenBank/DDBJ whole genome shotgun (WGS) entry which is preliminary data.</text>
</comment>
<keyword evidence="2 4" id="KW-0238">DNA-binding</keyword>
<name>A0ABR9P3Y5_9ACTN</name>
<feature type="DNA-binding region" description="H-T-H motif" evidence="4">
    <location>
        <begin position="37"/>
        <end position="56"/>
    </location>
</feature>
<evidence type="ECO:0000256" key="2">
    <source>
        <dbReference type="ARBA" id="ARBA00023125"/>
    </source>
</evidence>
<organism evidence="7 8">
    <name type="scientific">Nocardiopsis coralli</name>
    <dbReference type="NCBI Taxonomy" id="2772213"/>
    <lineage>
        <taxon>Bacteria</taxon>
        <taxon>Bacillati</taxon>
        <taxon>Actinomycetota</taxon>
        <taxon>Actinomycetes</taxon>
        <taxon>Streptosporangiales</taxon>
        <taxon>Nocardiopsidaceae</taxon>
        <taxon>Nocardiopsis</taxon>
    </lineage>
</organism>
<dbReference type="Proteomes" id="UP000806528">
    <property type="component" value="Unassembled WGS sequence"/>
</dbReference>
<dbReference type="RefSeq" id="WP_193121169.1">
    <property type="nucleotide sequence ID" value="NZ_JADBGI010000005.1"/>
</dbReference>
<dbReference type="PANTHER" id="PTHR30055">
    <property type="entry name" value="HTH-TYPE TRANSCRIPTIONAL REGULATOR RUTR"/>
    <property type="match status" value="1"/>
</dbReference>
<evidence type="ECO:0000256" key="5">
    <source>
        <dbReference type="SAM" id="MobiDB-lite"/>
    </source>
</evidence>
<feature type="domain" description="HTH tetR-type" evidence="6">
    <location>
        <begin position="16"/>
        <end position="74"/>
    </location>
</feature>
<dbReference type="PROSITE" id="PS50977">
    <property type="entry name" value="HTH_TETR_2"/>
    <property type="match status" value="1"/>
</dbReference>
<dbReference type="InterPro" id="IPR009057">
    <property type="entry name" value="Homeodomain-like_sf"/>
</dbReference>
<reference evidence="7 8" key="1">
    <citation type="submission" date="2020-09" db="EMBL/GenBank/DDBJ databases">
        <title>Diversity and distribution of actinomycetes associated with coral in the coast of Hainan.</title>
        <authorList>
            <person name="Li F."/>
        </authorList>
    </citation>
    <scope>NUCLEOTIDE SEQUENCE [LARGE SCALE GENOMIC DNA]</scope>
    <source>
        <strain evidence="7 8">HNM0947</strain>
    </source>
</reference>
<protein>
    <submittedName>
        <fullName evidence="7">Helix-turn-helix transcriptional regulator</fullName>
    </submittedName>
</protein>
<proteinExistence type="predicted"/>
<evidence type="ECO:0000256" key="3">
    <source>
        <dbReference type="ARBA" id="ARBA00023163"/>
    </source>
</evidence>